<evidence type="ECO:0000256" key="2">
    <source>
        <dbReference type="ARBA" id="ARBA00023125"/>
    </source>
</evidence>
<keyword evidence="2" id="KW-0238">DNA-binding</keyword>
<evidence type="ECO:0000313" key="6">
    <source>
        <dbReference type="EMBL" id="CAD8277400.1"/>
    </source>
</evidence>
<evidence type="ECO:0000313" key="7">
    <source>
        <dbReference type="EMBL" id="CAD8277401.1"/>
    </source>
</evidence>
<dbReference type="PANTHER" id="PTHR45614">
    <property type="entry name" value="MYB PROTEIN-RELATED"/>
    <property type="match status" value="1"/>
</dbReference>
<dbReference type="InterPro" id="IPR050560">
    <property type="entry name" value="MYB_TF"/>
</dbReference>
<keyword evidence="10" id="KW-1185">Reference proteome</keyword>
<dbReference type="GO" id="GO:0005634">
    <property type="term" value="C:nucleus"/>
    <property type="evidence" value="ECO:0007669"/>
    <property type="project" value="TreeGrafter"/>
</dbReference>
<protein>
    <submittedName>
        <fullName evidence="7">Uncharacterized protein</fullName>
    </submittedName>
</protein>
<dbReference type="InterPro" id="IPR017930">
    <property type="entry name" value="Myb_dom"/>
</dbReference>
<evidence type="ECO:0000313" key="10">
    <source>
        <dbReference type="Proteomes" id="UP000751190"/>
    </source>
</evidence>
<dbReference type="PROSITE" id="PS51294">
    <property type="entry name" value="HTH_MYB"/>
    <property type="match status" value="2"/>
</dbReference>
<proteinExistence type="predicted"/>
<dbReference type="PANTHER" id="PTHR45614:SF25">
    <property type="entry name" value="MYB PROTEIN"/>
    <property type="match status" value="1"/>
</dbReference>
<dbReference type="InterPro" id="IPR009057">
    <property type="entry name" value="Homeodomain-like_sf"/>
</dbReference>
<dbReference type="EMBL" id="HBEB01018158">
    <property type="protein sequence ID" value="CAD8277401.1"/>
    <property type="molecule type" value="Transcribed_RNA"/>
</dbReference>
<dbReference type="SUPFAM" id="SSF46689">
    <property type="entry name" value="Homeodomain-like"/>
    <property type="match status" value="1"/>
</dbReference>
<dbReference type="Proteomes" id="UP000751190">
    <property type="component" value="Unassembled WGS sequence"/>
</dbReference>
<feature type="region of interest" description="Disordered" evidence="3">
    <location>
        <begin position="37"/>
        <end position="106"/>
    </location>
</feature>
<evidence type="ECO:0000313" key="9">
    <source>
        <dbReference type="EMBL" id="KAG8469730.1"/>
    </source>
</evidence>
<evidence type="ECO:0000313" key="8">
    <source>
        <dbReference type="EMBL" id="CAD8277402.1"/>
    </source>
</evidence>
<organism evidence="7">
    <name type="scientific">Diacronema lutheri</name>
    <name type="common">Unicellular marine alga</name>
    <name type="synonym">Monochrysis lutheri</name>
    <dbReference type="NCBI Taxonomy" id="2081491"/>
    <lineage>
        <taxon>Eukaryota</taxon>
        <taxon>Haptista</taxon>
        <taxon>Haptophyta</taxon>
        <taxon>Pavlovophyceae</taxon>
        <taxon>Pavlovales</taxon>
        <taxon>Pavlovaceae</taxon>
        <taxon>Diacronema</taxon>
    </lineage>
</organism>
<evidence type="ECO:0000256" key="3">
    <source>
        <dbReference type="SAM" id="MobiDB-lite"/>
    </source>
</evidence>
<feature type="compositionally biased region" description="Acidic residues" evidence="3">
    <location>
        <begin position="69"/>
        <end position="78"/>
    </location>
</feature>
<feature type="domain" description="HTH myb-type" evidence="5">
    <location>
        <begin position="96"/>
        <end position="152"/>
    </location>
</feature>
<keyword evidence="1" id="KW-0677">Repeat</keyword>
<evidence type="ECO:0000256" key="1">
    <source>
        <dbReference type="ARBA" id="ARBA00022737"/>
    </source>
</evidence>
<accession>A0A6T6BLA8</accession>
<name>A0A6T6BLA8_DIALT</name>
<dbReference type="EMBL" id="HBEB01018159">
    <property type="protein sequence ID" value="CAD8277402.1"/>
    <property type="molecule type" value="Transcribed_RNA"/>
</dbReference>
<dbReference type="CDD" id="cd00167">
    <property type="entry name" value="SANT"/>
    <property type="match status" value="2"/>
</dbReference>
<feature type="domain" description="Myb-like" evidence="4">
    <location>
        <begin position="96"/>
        <end position="148"/>
    </location>
</feature>
<dbReference type="Pfam" id="PF13921">
    <property type="entry name" value="Myb_DNA-bind_6"/>
    <property type="match status" value="1"/>
</dbReference>
<dbReference type="InterPro" id="IPR001005">
    <property type="entry name" value="SANT/Myb"/>
</dbReference>
<dbReference type="SMART" id="SM00717">
    <property type="entry name" value="SANT"/>
    <property type="match status" value="2"/>
</dbReference>
<dbReference type="AlphaFoldDB" id="A0A6T6BLA8"/>
<reference evidence="7" key="1">
    <citation type="submission" date="2021-01" db="EMBL/GenBank/DDBJ databases">
        <authorList>
            <person name="Corre E."/>
            <person name="Pelletier E."/>
            <person name="Niang G."/>
            <person name="Scheremetjew M."/>
            <person name="Finn R."/>
            <person name="Kale V."/>
            <person name="Holt S."/>
            <person name="Cochrane G."/>
            <person name="Meng A."/>
            <person name="Brown T."/>
            <person name="Cohen L."/>
        </authorList>
    </citation>
    <scope>NUCLEOTIDE SEQUENCE</scope>
    <source>
        <strain evidence="7">RCC1537</strain>
    </source>
</reference>
<evidence type="ECO:0000259" key="4">
    <source>
        <dbReference type="PROSITE" id="PS50090"/>
    </source>
</evidence>
<evidence type="ECO:0000259" key="5">
    <source>
        <dbReference type="PROSITE" id="PS51294"/>
    </source>
</evidence>
<dbReference type="FunFam" id="1.10.10.60:FF:000010">
    <property type="entry name" value="Transcriptional activator Myb isoform A"/>
    <property type="match status" value="1"/>
</dbReference>
<dbReference type="EMBL" id="HBEB01018157">
    <property type="protein sequence ID" value="CAD8277400.1"/>
    <property type="molecule type" value="Transcribed_RNA"/>
</dbReference>
<dbReference type="PROSITE" id="PS50090">
    <property type="entry name" value="MYB_LIKE"/>
    <property type="match status" value="2"/>
</dbReference>
<gene>
    <name evidence="9" type="ORF">KFE25_006185</name>
    <name evidence="6" type="ORF">PLUT1463_LOCUS11717</name>
    <name evidence="7" type="ORF">PLUT1463_LOCUS11718</name>
    <name evidence="8" type="ORF">PLUT1463_LOCUS11719</name>
</gene>
<feature type="domain" description="HTH myb-type" evidence="5">
    <location>
        <begin position="153"/>
        <end position="203"/>
    </location>
</feature>
<dbReference type="GO" id="GO:0000981">
    <property type="term" value="F:DNA-binding transcription factor activity, RNA polymerase II-specific"/>
    <property type="evidence" value="ECO:0007669"/>
    <property type="project" value="TreeGrafter"/>
</dbReference>
<sequence>MSHAQTAARGLRIVAPGKLGGVLDDEVFLATPASCEEVTPTETLPPSPLVAFTPGDGLTPCASDKAGEGEEGDEDEEAQAAAKPGDQNGDDALDGRKHSKKHPWTPDEDERLCKLVAEHGASRWSSIAAQLGSNRLGKQCRERWHNHLSPDLQKAPWSEQEDQTIVDAVARLGTKWSEIVRLLPGRTDNAIKNRWNSHQRKLQRRERKAVQLLAEPAPKPLKADGKAAGAPKLARDLFGAPLHGRAGAKRRLDIDMLLEVVQHAKDLKAEDGSDENDVEMGVGHQPAIHASLLLEAANACDSTAPAGTAPAAGAAVRGTHSQEIAMAMLAMGTA</sequence>
<dbReference type="Gene3D" id="1.10.10.60">
    <property type="entry name" value="Homeodomain-like"/>
    <property type="match status" value="2"/>
</dbReference>
<reference evidence="9" key="2">
    <citation type="submission" date="2021-05" db="EMBL/GenBank/DDBJ databases">
        <title>The genome of the haptophyte Pavlova lutheri (Diacronema luteri, Pavlovales) - a model for lipid biosynthesis in eukaryotic algae.</title>
        <authorList>
            <person name="Hulatt C.J."/>
            <person name="Posewitz M.C."/>
        </authorList>
    </citation>
    <scope>NUCLEOTIDE SEQUENCE</scope>
    <source>
        <strain evidence="9">NIVA-4/92</strain>
    </source>
</reference>
<dbReference type="OrthoDB" id="2143914at2759"/>
<feature type="domain" description="Myb-like" evidence="4">
    <location>
        <begin position="149"/>
        <end position="199"/>
    </location>
</feature>
<dbReference type="GO" id="GO:0000978">
    <property type="term" value="F:RNA polymerase II cis-regulatory region sequence-specific DNA binding"/>
    <property type="evidence" value="ECO:0007669"/>
    <property type="project" value="TreeGrafter"/>
</dbReference>
<dbReference type="EMBL" id="JAGTXO010000002">
    <property type="protein sequence ID" value="KAG8469730.1"/>
    <property type="molecule type" value="Genomic_DNA"/>
</dbReference>